<dbReference type="InterPro" id="IPR002843">
    <property type="entry name" value="ATPase_V0-cplx_csu/dsu"/>
</dbReference>
<accession>A0A2D3NWT9</accession>
<dbReference type="Gene3D" id="1.10.132.50">
    <property type="entry name" value="ATP synthase (C/AC39) subunit, domain 3"/>
    <property type="match status" value="1"/>
</dbReference>
<evidence type="ECO:0000313" key="4">
    <source>
        <dbReference type="EMBL" id="ATV59857.1"/>
    </source>
</evidence>
<dbReference type="InterPro" id="IPR050873">
    <property type="entry name" value="V-ATPase_V0D/AC39_subunit"/>
</dbReference>
<evidence type="ECO:0000256" key="1">
    <source>
        <dbReference type="ARBA" id="ARBA00006709"/>
    </source>
</evidence>
<organism evidence="4 5">
    <name type="scientific">Fusobacterium pseudoperiodonticum</name>
    <dbReference type="NCBI Taxonomy" id="2663009"/>
    <lineage>
        <taxon>Bacteria</taxon>
        <taxon>Fusobacteriati</taxon>
        <taxon>Fusobacteriota</taxon>
        <taxon>Fusobacteriia</taxon>
        <taxon>Fusobacteriales</taxon>
        <taxon>Fusobacteriaceae</taxon>
        <taxon>Fusobacterium</taxon>
    </lineage>
</organism>
<dbReference type="Proteomes" id="UP000230056">
    <property type="component" value="Chromosome"/>
</dbReference>
<evidence type="ECO:0000256" key="2">
    <source>
        <dbReference type="ARBA" id="ARBA00022448"/>
    </source>
</evidence>
<dbReference type="InterPro" id="IPR035067">
    <property type="entry name" value="V-type_ATPase_csu/dsu"/>
</dbReference>
<protein>
    <submittedName>
        <fullName evidence="4">V-type ATP synthase subunit C</fullName>
    </submittedName>
</protein>
<gene>
    <name evidence="4" type="ORF">CTM72_09145</name>
</gene>
<dbReference type="EMBL" id="CP024699">
    <property type="protein sequence ID" value="ATV59857.1"/>
    <property type="molecule type" value="Genomic_DNA"/>
</dbReference>
<dbReference type="GO" id="GO:0046961">
    <property type="term" value="F:proton-transporting ATPase activity, rotational mechanism"/>
    <property type="evidence" value="ECO:0007669"/>
    <property type="project" value="InterPro"/>
</dbReference>
<evidence type="ECO:0000313" key="5">
    <source>
        <dbReference type="Proteomes" id="UP000230056"/>
    </source>
</evidence>
<dbReference type="InterPro" id="IPR036079">
    <property type="entry name" value="ATPase_csu/dsu_sf"/>
</dbReference>
<dbReference type="Gene3D" id="1.20.1690.10">
    <property type="entry name" value="V-type ATP synthase subunit C domain"/>
    <property type="match status" value="2"/>
</dbReference>
<name>A0A2D3NWT9_9FUSO</name>
<dbReference type="SUPFAM" id="SSF103486">
    <property type="entry name" value="V-type ATP synthase subunit C"/>
    <property type="match status" value="1"/>
</dbReference>
<dbReference type="Pfam" id="PF01992">
    <property type="entry name" value="vATP-synt_AC39"/>
    <property type="match status" value="1"/>
</dbReference>
<dbReference type="InterPro" id="IPR044911">
    <property type="entry name" value="V-type_ATPase_csu/dsu_dom_3"/>
</dbReference>
<dbReference type="AlphaFoldDB" id="A0A2D3NWT9"/>
<keyword evidence="3" id="KW-0406">Ion transport</keyword>
<dbReference type="RefSeq" id="WP_100025180.1">
    <property type="nucleotide sequence ID" value="NZ_CP024699.1"/>
</dbReference>
<proteinExistence type="inferred from homology"/>
<reference evidence="4 5" key="1">
    <citation type="submission" date="2017-11" db="EMBL/GenBank/DDBJ databases">
        <title>Genome sequencing of Fusobacterium periodonticum KCOM 1261.</title>
        <authorList>
            <person name="Kook J.-K."/>
            <person name="Park S.-N."/>
            <person name="Lim Y.K."/>
        </authorList>
    </citation>
    <scope>NUCLEOTIDE SEQUENCE [LARGE SCALE GENOMIC DNA]</scope>
    <source>
        <strain evidence="4 5">KCOM 1261</strain>
    </source>
</reference>
<dbReference type="PANTHER" id="PTHR38682:SF1">
    <property type="entry name" value="V-TYPE ATP SYNTHASE SUBUNIT C"/>
    <property type="match status" value="1"/>
</dbReference>
<dbReference type="PANTHER" id="PTHR38682">
    <property type="entry name" value="V-TYPE ATP SYNTHASE SUBUNIT C"/>
    <property type="match status" value="1"/>
</dbReference>
<keyword evidence="2" id="KW-0813">Transport</keyword>
<comment type="similarity">
    <text evidence="1">Belongs to the V-ATPase V0D/AC39 subunit family.</text>
</comment>
<dbReference type="NCBIfam" id="NF002266">
    <property type="entry name" value="PRK01198.1-2"/>
    <property type="match status" value="1"/>
</dbReference>
<evidence type="ECO:0000256" key="3">
    <source>
        <dbReference type="ARBA" id="ARBA00023065"/>
    </source>
</evidence>
<sequence>MDREKFVQASVRIRNLEKKLLTKIQFERLYEAENLEEAVKHLNETAYSEDLAKIDRAENFEIALSNSLNRTYSEVLKLSPVKELVDVLTYRFAFHNIKLAVKEKILQENFEHIYSKVHYEDLPKLKKQFETEKGEKGTWYEDTVIQAYKVFEDTKDPEKIEIFVDKRYFEKVLEVSKNLGLDLIEEYFKNMIDFLNIRTFIRCKRDEQDISILKAALIQDGYIDTEDIASYFYKDIEDLINSYKNSRIGKSLILALKGYNDTGRLLLFEKYMENFLTNLLKEKVQRMPYGPEIIFAYVHAKEVEIKNLRICLVGRANGLSADFIKERLREIYV</sequence>